<dbReference type="EMBL" id="VORB01000002">
    <property type="protein sequence ID" value="TXC82062.1"/>
    <property type="molecule type" value="Genomic_DNA"/>
</dbReference>
<keyword evidence="5" id="KW-1185">Reference proteome</keyword>
<dbReference type="InterPro" id="IPR011659">
    <property type="entry name" value="WD40"/>
</dbReference>
<dbReference type="PROSITE" id="PS50005">
    <property type="entry name" value="TPR"/>
    <property type="match status" value="1"/>
</dbReference>
<dbReference type="InterPro" id="IPR019734">
    <property type="entry name" value="TPR_rpt"/>
</dbReference>
<dbReference type="Proteomes" id="UP000321168">
    <property type="component" value="Unassembled WGS sequence"/>
</dbReference>
<dbReference type="OrthoDB" id="9809364at2"/>
<evidence type="ECO:0000313" key="4">
    <source>
        <dbReference type="EMBL" id="TXC82062.1"/>
    </source>
</evidence>
<dbReference type="Pfam" id="PF07676">
    <property type="entry name" value="PD40"/>
    <property type="match status" value="2"/>
</dbReference>
<name>A0A5C6V9C0_9FLAO</name>
<keyword evidence="1" id="KW-0802">TPR repeat</keyword>
<feature type="signal peptide" evidence="3">
    <location>
        <begin position="1"/>
        <end position="20"/>
    </location>
</feature>
<dbReference type="AlphaFoldDB" id="A0A5C6V9C0"/>
<accession>A0A5C6V9C0</accession>
<keyword evidence="3" id="KW-0732">Signal</keyword>
<feature type="region of interest" description="Disordered" evidence="2">
    <location>
        <begin position="28"/>
        <end position="54"/>
    </location>
</feature>
<dbReference type="Gene3D" id="2.120.10.30">
    <property type="entry name" value="TolB, C-terminal domain"/>
    <property type="match status" value="1"/>
</dbReference>
<evidence type="ECO:0000313" key="5">
    <source>
        <dbReference type="Proteomes" id="UP000321168"/>
    </source>
</evidence>
<dbReference type="SUPFAM" id="SSF48452">
    <property type="entry name" value="TPR-like"/>
    <property type="match status" value="1"/>
</dbReference>
<comment type="caution">
    <text evidence="4">The sequence shown here is derived from an EMBL/GenBank/DDBJ whole genome shotgun (WGS) entry which is preliminary data.</text>
</comment>
<evidence type="ECO:0000256" key="2">
    <source>
        <dbReference type="SAM" id="MobiDB-lite"/>
    </source>
</evidence>
<feature type="compositionally biased region" description="Basic and acidic residues" evidence="2">
    <location>
        <begin position="28"/>
        <end position="48"/>
    </location>
</feature>
<evidence type="ECO:0000256" key="3">
    <source>
        <dbReference type="SAM" id="SignalP"/>
    </source>
</evidence>
<protein>
    <submittedName>
        <fullName evidence="4">Uncharacterized protein</fullName>
    </submittedName>
</protein>
<dbReference type="InterPro" id="IPR011990">
    <property type="entry name" value="TPR-like_helical_dom_sf"/>
</dbReference>
<reference evidence="4 5" key="1">
    <citation type="submission" date="2019-08" db="EMBL/GenBank/DDBJ databases">
        <title>Genome of Luteibaculum oceani JCM 18817.</title>
        <authorList>
            <person name="Bowman J.P."/>
        </authorList>
    </citation>
    <scope>NUCLEOTIDE SEQUENCE [LARGE SCALE GENOMIC DNA]</scope>
    <source>
        <strain evidence="4 5">JCM 18817</strain>
    </source>
</reference>
<feature type="repeat" description="TPR" evidence="1">
    <location>
        <begin position="229"/>
        <end position="262"/>
    </location>
</feature>
<organism evidence="4 5">
    <name type="scientific">Luteibaculum oceani</name>
    <dbReference type="NCBI Taxonomy" id="1294296"/>
    <lineage>
        <taxon>Bacteria</taxon>
        <taxon>Pseudomonadati</taxon>
        <taxon>Bacteroidota</taxon>
        <taxon>Flavobacteriia</taxon>
        <taxon>Flavobacteriales</taxon>
        <taxon>Luteibaculaceae</taxon>
        <taxon>Luteibaculum</taxon>
    </lineage>
</organism>
<dbReference type="InterPro" id="IPR011042">
    <property type="entry name" value="6-blade_b-propeller_TolB-like"/>
</dbReference>
<gene>
    <name evidence="4" type="ORF">FRX97_02925</name>
</gene>
<evidence type="ECO:0000256" key="1">
    <source>
        <dbReference type="PROSITE-ProRule" id="PRU00339"/>
    </source>
</evidence>
<proteinExistence type="predicted"/>
<sequence>MNKVLGLVIAFCMFSFAGHAQIFSINKDGKKDKKDSKKSSKTEEKSDENSSLTNPNIDAAAIRFLDSLGVEMSGGDKSDSSKKGFTLSTFNPFNSKERIEEGEYTFPEPITVDEITAAEYRAYLIRKSKDIRQDKPGIPIKAAADRYQLQAIRNAKGNELMYQGFYDHAYFVFDQMLSVNPNLKGVQFNAGYCVLNGYGDPARALPYLKSAVLNTTYKPTVPYFEYAPTEAIYWLGVAYHRLGDLEEAERKYKLFLSVTKKGGIGYDDAVLSLEQLNSAKQYLVNPGNGKVINAESINTPYAEIAPRTYNFNGNLLFASARISPNEINDTTWFNSKLARADFDIYTAERNVYLEWENPKKSRISGPYDDYPVFVDENGSKVAYFNGKDANSDIFQAKGQNNAWKEPVRVFTNQQSQAWSPFASISPDGKMAIFSMRAEDGYGGLDLYFTRKDDYGQWSDPVNLGENINSPYDETTPSFHPNGKAFFFSSNRPESMGGYDIFKSTINEMGIFSSPTNMKPPVNSFFDDLYFSFSADGTYGFLSRNGGKQHKGDFDIYEVNFKAINFSLNQSEDRYRGLEDAKSNSVGNTYVRVNNLLTKTAERISKSERTGKYYIILQPCTGYRLEFVENNKVTKQETFSTSCNLGLDDRKLELSQTDFGNIELTLKQRSLRKDLESEYSRSGRKLKWQVFVDNVPYGKPNMEVNLLDRNGNIIKSFSTDPYGRFDFNLIPESTDYIFEVQVEDNSICHRLKVVLKREDVMLQDYTYPVHQCFK</sequence>
<dbReference type="SUPFAM" id="SSF82171">
    <property type="entry name" value="DPP6 N-terminal domain-like"/>
    <property type="match status" value="1"/>
</dbReference>
<dbReference type="Gene3D" id="1.25.40.10">
    <property type="entry name" value="Tetratricopeptide repeat domain"/>
    <property type="match status" value="1"/>
</dbReference>
<dbReference type="RefSeq" id="WP_147013218.1">
    <property type="nucleotide sequence ID" value="NZ_VORB01000002.1"/>
</dbReference>
<feature type="chain" id="PRO_5022950794" evidence="3">
    <location>
        <begin position="21"/>
        <end position="773"/>
    </location>
</feature>